<organism evidence="2 3">
    <name type="scientific">Mycena metata</name>
    <dbReference type="NCBI Taxonomy" id="1033252"/>
    <lineage>
        <taxon>Eukaryota</taxon>
        <taxon>Fungi</taxon>
        <taxon>Dikarya</taxon>
        <taxon>Basidiomycota</taxon>
        <taxon>Agaricomycotina</taxon>
        <taxon>Agaricomycetes</taxon>
        <taxon>Agaricomycetidae</taxon>
        <taxon>Agaricales</taxon>
        <taxon>Marasmiineae</taxon>
        <taxon>Mycenaceae</taxon>
        <taxon>Mycena</taxon>
    </lineage>
</organism>
<protein>
    <submittedName>
        <fullName evidence="2">Uncharacterized protein</fullName>
    </submittedName>
</protein>
<accession>A0AAD7DCA2</accession>
<proteinExistence type="predicted"/>
<name>A0AAD7DCA2_9AGAR</name>
<keyword evidence="1" id="KW-0472">Membrane</keyword>
<gene>
    <name evidence="2" type="ORF">B0H16DRAFT_1487449</name>
</gene>
<comment type="caution">
    <text evidence="2">The sequence shown here is derived from an EMBL/GenBank/DDBJ whole genome shotgun (WGS) entry which is preliminary data.</text>
</comment>
<evidence type="ECO:0000313" key="3">
    <source>
        <dbReference type="Proteomes" id="UP001215598"/>
    </source>
</evidence>
<evidence type="ECO:0000256" key="1">
    <source>
        <dbReference type="SAM" id="Phobius"/>
    </source>
</evidence>
<dbReference type="EMBL" id="JARKIB010000999">
    <property type="protein sequence ID" value="KAJ7687879.1"/>
    <property type="molecule type" value="Genomic_DNA"/>
</dbReference>
<keyword evidence="1" id="KW-1133">Transmembrane helix</keyword>
<keyword evidence="1" id="KW-0812">Transmembrane</keyword>
<dbReference type="AlphaFoldDB" id="A0AAD7DCA2"/>
<reference evidence="2" key="1">
    <citation type="submission" date="2023-03" db="EMBL/GenBank/DDBJ databases">
        <title>Massive genome expansion in bonnet fungi (Mycena s.s.) driven by repeated elements and novel gene families across ecological guilds.</title>
        <authorList>
            <consortium name="Lawrence Berkeley National Laboratory"/>
            <person name="Harder C.B."/>
            <person name="Miyauchi S."/>
            <person name="Viragh M."/>
            <person name="Kuo A."/>
            <person name="Thoen E."/>
            <person name="Andreopoulos B."/>
            <person name="Lu D."/>
            <person name="Skrede I."/>
            <person name="Drula E."/>
            <person name="Henrissat B."/>
            <person name="Morin E."/>
            <person name="Kohler A."/>
            <person name="Barry K."/>
            <person name="LaButti K."/>
            <person name="Morin E."/>
            <person name="Salamov A."/>
            <person name="Lipzen A."/>
            <person name="Mereny Z."/>
            <person name="Hegedus B."/>
            <person name="Baldrian P."/>
            <person name="Stursova M."/>
            <person name="Weitz H."/>
            <person name="Taylor A."/>
            <person name="Grigoriev I.V."/>
            <person name="Nagy L.G."/>
            <person name="Martin F."/>
            <person name="Kauserud H."/>
        </authorList>
    </citation>
    <scope>NUCLEOTIDE SEQUENCE</scope>
    <source>
        <strain evidence="2">CBHHK182m</strain>
    </source>
</reference>
<evidence type="ECO:0000313" key="2">
    <source>
        <dbReference type="EMBL" id="KAJ7687879.1"/>
    </source>
</evidence>
<sequence length="281" mass="29646">MSHVFPDMTPVLPVKKFGLEYQVTVAPWSIRPAITSTHFDRFARKPGTHINGFPPGIEPSISLSEAQHNVWTFHSATATRNGPAFTSCGFDWPTLCIGGNKGQHACGGPHCQFIDWTKTRAQECPSAILDYAQVQPQGVVAPCCNSDGCSTPSNPMNAPYTCDSSQTLYLCVSDGAAAECVDPKANTICSGNFSVAAGVPTGTSRSGPSETGLGQTGNISARHPLSTGAIVGICVAGVVVLGILSMIGERRRRSWPVQPVPAEPVLDPYLGAKVYAAQHAH</sequence>
<feature type="transmembrane region" description="Helical" evidence="1">
    <location>
        <begin position="225"/>
        <end position="247"/>
    </location>
</feature>
<keyword evidence="3" id="KW-1185">Reference proteome</keyword>
<dbReference type="Proteomes" id="UP001215598">
    <property type="component" value="Unassembled WGS sequence"/>
</dbReference>